<reference evidence="1 2" key="1">
    <citation type="journal article" date="2012" name="Science">
        <title>The Paleozoic origin of enzymatic lignin decomposition reconstructed from 31 fungal genomes.</title>
        <authorList>
            <person name="Floudas D."/>
            <person name="Binder M."/>
            <person name="Riley R."/>
            <person name="Barry K."/>
            <person name="Blanchette R.A."/>
            <person name="Henrissat B."/>
            <person name="Martinez A.T."/>
            <person name="Otillar R."/>
            <person name="Spatafora J.W."/>
            <person name="Yadav J.S."/>
            <person name="Aerts A."/>
            <person name="Benoit I."/>
            <person name="Boyd A."/>
            <person name="Carlson A."/>
            <person name="Copeland A."/>
            <person name="Coutinho P.M."/>
            <person name="de Vries R.P."/>
            <person name="Ferreira P."/>
            <person name="Findley K."/>
            <person name="Foster B."/>
            <person name="Gaskell J."/>
            <person name="Glotzer D."/>
            <person name="Gorecki P."/>
            <person name="Heitman J."/>
            <person name="Hesse C."/>
            <person name="Hori C."/>
            <person name="Igarashi K."/>
            <person name="Jurgens J.A."/>
            <person name="Kallen N."/>
            <person name="Kersten P."/>
            <person name="Kohler A."/>
            <person name="Kuees U."/>
            <person name="Kumar T.K.A."/>
            <person name="Kuo A."/>
            <person name="LaButti K."/>
            <person name="Larrondo L.F."/>
            <person name="Lindquist E."/>
            <person name="Ling A."/>
            <person name="Lombard V."/>
            <person name="Lucas S."/>
            <person name="Lundell T."/>
            <person name="Martin R."/>
            <person name="McLaughlin D.J."/>
            <person name="Morgenstern I."/>
            <person name="Morin E."/>
            <person name="Murat C."/>
            <person name="Nagy L.G."/>
            <person name="Nolan M."/>
            <person name="Ohm R.A."/>
            <person name="Patyshakuliyeva A."/>
            <person name="Rokas A."/>
            <person name="Ruiz-Duenas F.J."/>
            <person name="Sabat G."/>
            <person name="Salamov A."/>
            <person name="Samejima M."/>
            <person name="Schmutz J."/>
            <person name="Slot J.C."/>
            <person name="St John F."/>
            <person name="Stenlid J."/>
            <person name="Sun H."/>
            <person name="Sun S."/>
            <person name="Syed K."/>
            <person name="Tsang A."/>
            <person name="Wiebenga A."/>
            <person name="Young D."/>
            <person name="Pisabarro A."/>
            <person name="Eastwood D.C."/>
            <person name="Martin F."/>
            <person name="Cullen D."/>
            <person name="Grigoriev I.V."/>
            <person name="Hibbett D.S."/>
        </authorList>
    </citation>
    <scope>NUCLEOTIDE SEQUENCE</scope>
    <source>
        <strain evidence="2">FP-58527</strain>
    </source>
</reference>
<organism evidence="1 2">
    <name type="scientific">Fomitopsis schrenkii</name>
    <name type="common">Brown rot fungus</name>
    <dbReference type="NCBI Taxonomy" id="2126942"/>
    <lineage>
        <taxon>Eukaryota</taxon>
        <taxon>Fungi</taxon>
        <taxon>Dikarya</taxon>
        <taxon>Basidiomycota</taxon>
        <taxon>Agaricomycotina</taxon>
        <taxon>Agaricomycetes</taxon>
        <taxon>Polyporales</taxon>
        <taxon>Fomitopsis</taxon>
    </lineage>
</organism>
<dbReference type="Proteomes" id="UP000015241">
    <property type="component" value="Unassembled WGS sequence"/>
</dbReference>
<proteinExistence type="predicted"/>
<evidence type="ECO:0000313" key="1">
    <source>
        <dbReference type="EMBL" id="EPT03547.1"/>
    </source>
</evidence>
<dbReference type="AlphaFoldDB" id="S8EEU0"/>
<gene>
    <name evidence="1" type="ORF">FOMPIDRAFT_1046592</name>
</gene>
<name>S8EEU0_FOMSC</name>
<dbReference type="EMBL" id="KE504129">
    <property type="protein sequence ID" value="EPT03547.1"/>
    <property type="molecule type" value="Genomic_DNA"/>
</dbReference>
<evidence type="ECO:0000313" key="2">
    <source>
        <dbReference type="Proteomes" id="UP000015241"/>
    </source>
</evidence>
<dbReference type="InParanoid" id="S8EEU0"/>
<accession>S8EEU0</accession>
<keyword evidence="2" id="KW-1185">Reference proteome</keyword>
<dbReference type="HOGENOM" id="CLU_2096918_0_0_1"/>
<sequence>MPANKQLPVEVENALAKMRASPTAASEWLRAQHLVPEDAKASCDAISTGLLHLAGTPNAKLTAWTIEALCAFALYVQEAQTGRIAEALLKRLQPIVTITSVLHEDICETHHTAVLP</sequence>
<protein>
    <submittedName>
        <fullName evidence="1">Uncharacterized protein</fullName>
    </submittedName>
</protein>